<dbReference type="AlphaFoldDB" id="A0A917DSH6"/>
<evidence type="ECO:0000313" key="3">
    <source>
        <dbReference type="EMBL" id="GGD62484.1"/>
    </source>
</evidence>
<sequence>MATLFFIHHPKAFSLYNYLKEKPMKQYVVVAQDGRDEQALDRRMAARPVHLAGAKALKANNNFIVGGAMLDDNEKMIGSVMILQFENDEKMQEWYDNEPYIKEGVWKFVEVMPFRVADI</sequence>
<dbReference type="Proteomes" id="UP000609064">
    <property type="component" value="Unassembled WGS sequence"/>
</dbReference>
<accession>A0A917DSH6</accession>
<evidence type="ECO:0000313" key="4">
    <source>
        <dbReference type="Proteomes" id="UP000609064"/>
    </source>
</evidence>
<dbReference type="PANTHER" id="PTHR33606:SF3">
    <property type="entry name" value="PROTEIN YCII"/>
    <property type="match status" value="1"/>
</dbReference>
<proteinExistence type="inferred from homology"/>
<gene>
    <name evidence="3" type="ORF">GCM10011514_28240</name>
</gene>
<evidence type="ECO:0000259" key="2">
    <source>
        <dbReference type="Pfam" id="PF03795"/>
    </source>
</evidence>
<dbReference type="InterPro" id="IPR011008">
    <property type="entry name" value="Dimeric_a/b-barrel"/>
</dbReference>
<comment type="caution">
    <text evidence="3">The sequence shown here is derived from an EMBL/GenBank/DDBJ whole genome shotgun (WGS) entry which is preliminary data.</text>
</comment>
<dbReference type="EMBL" id="BMKK01000005">
    <property type="protein sequence ID" value="GGD62484.1"/>
    <property type="molecule type" value="Genomic_DNA"/>
</dbReference>
<organism evidence="3 4">
    <name type="scientific">Emticicia aquatilis</name>
    <dbReference type="NCBI Taxonomy" id="1537369"/>
    <lineage>
        <taxon>Bacteria</taxon>
        <taxon>Pseudomonadati</taxon>
        <taxon>Bacteroidota</taxon>
        <taxon>Cytophagia</taxon>
        <taxon>Cytophagales</taxon>
        <taxon>Leadbetterellaceae</taxon>
        <taxon>Emticicia</taxon>
    </lineage>
</organism>
<dbReference type="InterPro" id="IPR051807">
    <property type="entry name" value="Sec-metab_biosynth-assoc"/>
</dbReference>
<protein>
    <recommendedName>
        <fullName evidence="2">YCII-related domain-containing protein</fullName>
    </recommendedName>
</protein>
<name>A0A917DSH6_9BACT</name>
<dbReference type="Gene3D" id="3.30.70.1060">
    <property type="entry name" value="Dimeric alpha+beta barrel"/>
    <property type="match status" value="1"/>
</dbReference>
<evidence type="ECO:0000256" key="1">
    <source>
        <dbReference type="ARBA" id="ARBA00007689"/>
    </source>
</evidence>
<dbReference type="SUPFAM" id="SSF54909">
    <property type="entry name" value="Dimeric alpha+beta barrel"/>
    <property type="match status" value="1"/>
</dbReference>
<dbReference type="Pfam" id="PF03795">
    <property type="entry name" value="YCII"/>
    <property type="match status" value="1"/>
</dbReference>
<dbReference type="InterPro" id="IPR005545">
    <property type="entry name" value="YCII"/>
</dbReference>
<keyword evidence="4" id="KW-1185">Reference proteome</keyword>
<reference evidence="3" key="2">
    <citation type="submission" date="2020-09" db="EMBL/GenBank/DDBJ databases">
        <authorList>
            <person name="Sun Q."/>
            <person name="Zhou Y."/>
        </authorList>
    </citation>
    <scope>NUCLEOTIDE SEQUENCE</scope>
    <source>
        <strain evidence="3">CGMCC 1.15958</strain>
    </source>
</reference>
<reference evidence="3" key="1">
    <citation type="journal article" date="2014" name="Int. J. Syst. Evol. Microbiol.">
        <title>Complete genome sequence of Corynebacterium casei LMG S-19264T (=DSM 44701T), isolated from a smear-ripened cheese.</title>
        <authorList>
            <consortium name="US DOE Joint Genome Institute (JGI-PGF)"/>
            <person name="Walter F."/>
            <person name="Albersmeier A."/>
            <person name="Kalinowski J."/>
            <person name="Ruckert C."/>
        </authorList>
    </citation>
    <scope>NUCLEOTIDE SEQUENCE</scope>
    <source>
        <strain evidence="3">CGMCC 1.15958</strain>
    </source>
</reference>
<comment type="similarity">
    <text evidence="1">Belongs to the YciI family.</text>
</comment>
<feature type="domain" description="YCII-related" evidence="2">
    <location>
        <begin position="27"/>
        <end position="115"/>
    </location>
</feature>
<dbReference type="PANTHER" id="PTHR33606">
    <property type="entry name" value="PROTEIN YCII"/>
    <property type="match status" value="1"/>
</dbReference>